<dbReference type="EMBL" id="CP010705">
    <property type="protein sequence ID" value="AUQ93533.1"/>
    <property type="molecule type" value="Genomic_DNA"/>
</dbReference>
<dbReference type="RefSeq" id="WP_123618996.1">
    <property type="nucleotide sequence ID" value="NZ_CP010599.1"/>
</dbReference>
<dbReference type="InterPro" id="IPR045523">
    <property type="entry name" value="GASH"/>
</dbReference>
<organism evidence="3 4">
    <name type="scientific">Phaeobacter inhibens</name>
    <dbReference type="NCBI Taxonomy" id="221822"/>
    <lineage>
        <taxon>Bacteria</taxon>
        <taxon>Pseudomonadati</taxon>
        <taxon>Pseudomonadota</taxon>
        <taxon>Alphaproteobacteria</taxon>
        <taxon>Rhodobacterales</taxon>
        <taxon>Roseobacteraceae</taxon>
        <taxon>Phaeobacter</taxon>
    </lineage>
</organism>
<dbReference type="EMBL" id="CP010725">
    <property type="protein sequence ID" value="AUQ99987.1"/>
    <property type="molecule type" value="Genomic_DNA"/>
</dbReference>
<gene>
    <name evidence="2" type="ORF">PhaeoP66_00718</name>
    <name evidence="3" type="ORF">PhaeoP88_02644</name>
</gene>
<dbReference type="Proteomes" id="UP000236447">
    <property type="component" value="Chromosome"/>
</dbReference>
<accession>A0A2I7LVG1</accession>
<evidence type="ECO:0000313" key="2">
    <source>
        <dbReference type="EMBL" id="AUQ93533.1"/>
    </source>
</evidence>
<reference evidence="4 5" key="2">
    <citation type="journal article" date="2017" name="Genome Biol. Evol.">
        <title>Trajectories and Drivers of Genome Evolution in Surface-Associated Marine Phaeobacter.</title>
        <authorList>
            <person name="Freese H.M."/>
            <person name="Sikorski J."/>
            <person name="Bunk B."/>
            <person name="Scheuner C."/>
            <person name="Meier-Kolthoff J.P."/>
            <person name="Sproer C."/>
            <person name="Gram L."/>
            <person name="Overmann J."/>
        </authorList>
    </citation>
    <scope>NUCLEOTIDE SEQUENCE [LARGE SCALE GENOMIC DNA]</scope>
    <source>
        <strain evidence="2 5">P66</strain>
        <strain evidence="3 4">P88</strain>
    </source>
</reference>
<evidence type="ECO:0000313" key="5">
    <source>
        <dbReference type="Proteomes" id="UP000236536"/>
    </source>
</evidence>
<sequence length="353" mass="38319">MHTDFPKLFSEISTDGAQRSLRWTGVETFSGTYKNTRVEMLARLVFDTKPPAGGHQQDDLAIELTAFHKAFSDADPSIEQGARQDEVLAAAVLMQYFTTRSKAAMAVITTACNGARKAALPIDLVTAAENALSQLAASRRKRPDLREVEIEAPEIECEIDFSSVQANQPTTFKGVFDQLSEAVDEALTDVVAKFNASTKLLVDASKKADEELDMLSWVFGQRALLPDQPFADIPADQKPLVLSRDLASLTTILPGPNPVPALLARAGVNSTENLRIVDAVNAVTDDWIAEALKNHKPSPATSPIHFALVKRQETGAGDSWHAGWAAITGIDLGAAMSPIALAELFYHETLWLR</sequence>
<keyword evidence="5" id="KW-1185">Reference proteome</keyword>
<proteinExistence type="predicted"/>
<protein>
    <recommendedName>
        <fullName evidence="1">GTPase-associated system helical domain-containing protein</fullName>
    </recommendedName>
</protein>
<dbReference type="AlphaFoldDB" id="A0A2I7LVG1"/>
<dbReference type="Pfam" id="PF19994">
    <property type="entry name" value="GASH"/>
    <property type="match status" value="1"/>
</dbReference>
<evidence type="ECO:0000313" key="4">
    <source>
        <dbReference type="Proteomes" id="UP000236447"/>
    </source>
</evidence>
<reference evidence="3 4" key="1">
    <citation type="journal article" date="2017" name="Front. Microbiol.">
        <title>Phaeobacter piscinae sp. nov., a species of the Roseobacter group and potential aquaculture probiont.</title>
        <authorList>
            <person name="Sonnenschein E.C."/>
            <person name="Phippen C.B.W."/>
            <person name="Nielsen K.F."/>
            <person name="Mateiu R.V."/>
            <person name="Melchiorsen J."/>
            <person name="Gram L."/>
            <person name="Overmann J."/>
            <person name="Freese H.M."/>
        </authorList>
    </citation>
    <scope>NUCLEOTIDE SEQUENCE [LARGE SCALE GENOMIC DNA]</scope>
    <source>
        <strain evidence="3 4">P88</strain>
    </source>
</reference>
<evidence type="ECO:0000313" key="3">
    <source>
        <dbReference type="EMBL" id="AUQ99987.1"/>
    </source>
</evidence>
<feature type="domain" description="GTPase-associated system helical" evidence="1">
    <location>
        <begin position="66"/>
        <end position="352"/>
    </location>
</feature>
<name>A0A2I7LVG1_9RHOB</name>
<dbReference type="Proteomes" id="UP000236536">
    <property type="component" value="Chromosome"/>
</dbReference>
<reference evidence="2 5" key="3">
    <citation type="journal article" date="2017" name="Int. J. Syst. Evol. Microbiol.">
        <title>Adaptation of Surface-Associated Bacteria to the Open Ocean: A Genomically Distinct Subpopulation of Phaeobacter gallaeciensis Colonizes Pacific Mesozooplankton.</title>
        <authorList>
            <person name="Freese H.M."/>
            <person name="Methner A."/>
            <person name="Overmann J."/>
        </authorList>
    </citation>
    <scope>NUCLEOTIDE SEQUENCE [LARGE SCALE GENOMIC DNA]</scope>
    <source>
        <strain evidence="2 5">P66</strain>
    </source>
</reference>
<evidence type="ECO:0000259" key="1">
    <source>
        <dbReference type="Pfam" id="PF19994"/>
    </source>
</evidence>